<dbReference type="OrthoDB" id="3733837at2"/>
<evidence type="ECO:0000313" key="10">
    <source>
        <dbReference type="EMBL" id="SEE66920.1"/>
    </source>
</evidence>
<evidence type="ECO:0000256" key="5">
    <source>
        <dbReference type="ARBA" id="ARBA00022692"/>
    </source>
</evidence>
<accession>A0A1H5KQD8</accession>
<evidence type="ECO:0000313" key="11">
    <source>
        <dbReference type="Proteomes" id="UP000199220"/>
    </source>
</evidence>
<dbReference type="PANTHER" id="PTHR34702:SF1">
    <property type="entry name" value="NA(+)_H(+) ANTIPORTER SUBUNIT F"/>
    <property type="match status" value="1"/>
</dbReference>
<dbReference type="Pfam" id="PF04066">
    <property type="entry name" value="MrpF_PhaF"/>
    <property type="match status" value="1"/>
</dbReference>
<feature type="transmembrane region" description="Helical" evidence="9">
    <location>
        <begin position="5"/>
        <end position="22"/>
    </location>
</feature>
<feature type="region of interest" description="Disordered" evidence="8">
    <location>
        <begin position="94"/>
        <end position="123"/>
    </location>
</feature>
<keyword evidence="6 9" id="KW-1133">Transmembrane helix</keyword>
<keyword evidence="7 9" id="KW-0472">Membrane</keyword>
<evidence type="ECO:0000256" key="3">
    <source>
        <dbReference type="ARBA" id="ARBA00022448"/>
    </source>
</evidence>
<dbReference type="EMBL" id="FNTX01000002">
    <property type="protein sequence ID" value="SEE66920.1"/>
    <property type="molecule type" value="Genomic_DNA"/>
</dbReference>
<dbReference type="GO" id="GO:0005886">
    <property type="term" value="C:plasma membrane"/>
    <property type="evidence" value="ECO:0007669"/>
    <property type="project" value="UniProtKB-SubCell"/>
</dbReference>
<organism evidence="10 11">
    <name type="scientific">Ruania alba</name>
    <dbReference type="NCBI Taxonomy" id="648782"/>
    <lineage>
        <taxon>Bacteria</taxon>
        <taxon>Bacillati</taxon>
        <taxon>Actinomycetota</taxon>
        <taxon>Actinomycetes</taxon>
        <taxon>Micrococcales</taxon>
        <taxon>Ruaniaceae</taxon>
        <taxon>Ruania</taxon>
    </lineage>
</organism>
<name>A0A1H5KQD8_9MICO</name>
<keyword evidence="4" id="KW-1003">Cell membrane</keyword>
<evidence type="ECO:0000256" key="9">
    <source>
        <dbReference type="SAM" id="Phobius"/>
    </source>
</evidence>
<feature type="transmembrane region" description="Helical" evidence="9">
    <location>
        <begin position="34"/>
        <end position="55"/>
    </location>
</feature>
<keyword evidence="5 9" id="KW-0812">Transmembrane</keyword>
<dbReference type="InterPro" id="IPR007208">
    <property type="entry name" value="MrpF/PhaF-like"/>
</dbReference>
<comment type="similarity">
    <text evidence="2">Belongs to the CPA3 antiporters (TC 2.A.63) subunit F family.</text>
</comment>
<dbReference type="RefSeq" id="WP_089773351.1">
    <property type="nucleotide sequence ID" value="NZ_FNTX01000002.1"/>
</dbReference>
<dbReference type="AlphaFoldDB" id="A0A1H5KQD8"/>
<keyword evidence="3" id="KW-0813">Transport</keyword>
<feature type="compositionally biased region" description="Basic and acidic residues" evidence="8">
    <location>
        <begin position="101"/>
        <end position="123"/>
    </location>
</feature>
<reference evidence="11" key="1">
    <citation type="submission" date="2016-10" db="EMBL/GenBank/DDBJ databases">
        <authorList>
            <person name="Varghese N."/>
            <person name="Submissions S."/>
        </authorList>
    </citation>
    <scope>NUCLEOTIDE SEQUENCE [LARGE SCALE GENOMIC DNA]</scope>
    <source>
        <strain evidence="11">DSM 21368</strain>
    </source>
</reference>
<comment type="subcellular location">
    <subcellularLocation>
        <location evidence="1">Cell membrane</location>
        <topology evidence="1">Multi-pass membrane protein</topology>
    </subcellularLocation>
</comment>
<evidence type="ECO:0000256" key="7">
    <source>
        <dbReference type="ARBA" id="ARBA00023136"/>
    </source>
</evidence>
<keyword evidence="11" id="KW-1185">Reference proteome</keyword>
<protein>
    <submittedName>
        <fullName evidence="10">Multisubunit sodium/proton antiporter, MrpF subunit</fullName>
    </submittedName>
</protein>
<evidence type="ECO:0000256" key="6">
    <source>
        <dbReference type="ARBA" id="ARBA00022989"/>
    </source>
</evidence>
<feature type="transmembrane region" description="Helical" evidence="9">
    <location>
        <begin position="61"/>
        <end position="83"/>
    </location>
</feature>
<evidence type="ECO:0000256" key="1">
    <source>
        <dbReference type="ARBA" id="ARBA00004651"/>
    </source>
</evidence>
<evidence type="ECO:0000256" key="4">
    <source>
        <dbReference type="ARBA" id="ARBA00022475"/>
    </source>
</evidence>
<dbReference type="STRING" id="648782.SAMN04488554_2387"/>
<gene>
    <name evidence="10" type="ORF">SAMN04488554_2387</name>
</gene>
<evidence type="ECO:0000256" key="2">
    <source>
        <dbReference type="ARBA" id="ARBA00009212"/>
    </source>
</evidence>
<evidence type="ECO:0000256" key="8">
    <source>
        <dbReference type="SAM" id="MobiDB-lite"/>
    </source>
</evidence>
<sequence length="123" mass="13111">MSPIVMVICGVLLTAAALIVVGRVERGPSMLDRVVALDVLVAVLIGSIALVSLWFGREDLVLVLTVLALVGFVGSVTLARFAAAEPEEERRILTPSEVAEADARERERMAVESEKGEDGRGEP</sequence>
<dbReference type="GO" id="GO:0015385">
    <property type="term" value="F:sodium:proton antiporter activity"/>
    <property type="evidence" value="ECO:0007669"/>
    <property type="project" value="TreeGrafter"/>
</dbReference>
<dbReference type="Proteomes" id="UP000199220">
    <property type="component" value="Unassembled WGS sequence"/>
</dbReference>
<dbReference type="PANTHER" id="PTHR34702">
    <property type="entry name" value="NA(+)/H(+) ANTIPORTER SUBUNIT F1"/>
    <property type="match status" value="1"/>
</dbReference>
<proteinExistence type="inferred from homology"/>